<dbReference type="EMBL" id="OIVN01000394">
    <property type="protein sequence ID" value="SPC79525.1"/>
    <property type="molecule type" value="Genomic_DNA"/>
</dbReference>
<evidence type="ECO:0000256" key="3">
    <source>
        <dbReference type="PROSITE-ProRule" id="PRU00708"/>
    </source>
</evidence>
<accession>A0A2N9EXG7</accession>
<sequence length="425" mass="47812">MGIVANSRKSLGLIFRVRLPFHSAALTLTSSYYSTLTHSSSTSRVNVVETPYQFLQSVRDQCKARAFRNLDHALHLFDTMLHMRPLPSIMDFTQLLGAIARMKYYSEVITLIKQMESLGISPDDYTLSTLINCFCHLNRVDFGFSVLARILKLGYQPDCITLNTLVKGLCLQGNLAGAARLVVEMEKKGYKPDVITYGTVINSLCKIGETGEAVRLLRKMEEENFELDVHSYWWLLSSGETPGCIRVFRNRMRAYGQHPDPQTYAILLDGLCKNNHFDEAMTLFQEMEDKKLDRDIVIYNILINGLCNAGKLTTARELFYSLPTKGLQPNVWTYNIMIKGLCQEGLIDEASKLLEKMDENGCSPDDRTYNTIIQGLLQQNETSKAMELVKIMVGKGFSANATIASMLVDLLSANPGDKALQELLQ</sequence>
<feature type="repeat" description="PPR" evidence="3">
    <location>
        <begin position="330"/>
        <end position="364"/>
    </location>
</feature>
<protein>
    <recommendedName>
        <fullName evidence="5">Pentacotripeptide-repeat region of PRORP domain-containing protein</fullName>
    </recommendedName>
</protein>
<comment type="similarity">
    <text evidence="1">Belongs to the PPR family. P subfamily.</text>
</comment>
<dbReference type="Gene3D" id="1.25.40.10">
    <property type="entry name" value="Tetratricopeptide repeat domain"/>
    <property type="match status" value="4"/>
</dbReference>
<proteinExistence type="inferred from homology"/>
<feature type="repeat" description="PPR" evidence="3">
    <location>
        <begin position="123"/>
        <end position="157"/>
    </location>
</feature>
<evidence type="ECO:0000256" key="2">
    <source>
        <dbReference type="ARBA" id="ARBA00022737"/>
    </source>
</evidence>
<dbReference type="Pfam" id="PF13041">
    <property type="entry name" value="PPR_2"/>
    <property type="match status" value="3"/>
</dbReference>
<organism evidence="4">
    <name type="scientific">Fagus sylvatica</name>
    <name type="common">Beechnut</name>
    <dbReference type="NCBI Taxonomy" id="28930"/>
    <lineage>
        <taxon>Eukaryota</taxon>
        <taxon>Viridiplantae</taxon>
        <taxon>Streptophyta</taxon>
        <taxon>Embryophyta</taxon>
        <taxon>Tracheophyta</taxon>
        <taxon>Spermatophyta</taxon>
        <taxon>Magnoliopsida</taxon>
        <taxon>eudicotyledons</taxon>
        <taxon>Gunneridae</taxon>
        <taxon>Pentapetalae</taxon>
        <taxon>rosids</taxon>
        <taxon>fabids</taxon>
        <taxon>Fagales</taxon>
        <taxon>Fagaceae</taxon>
        <taxon>Fagus</taxon>
    </lineage>
</organism>
<dbReference type="NCBIfam" id="TIGR00756">
    <property type="entry name" value="PPR"/>
    <property type="match status" value="7"/>
</dbReference>
<dbReference type="PROSITE" id="PS51375">
    <property type="entry name" value="PPR"/>
    <property type="match status" value="7"/>
</dbReference>
<dbReference type="InterPro" id="IPR011990">
    <property type="entry name" value="TPR-like_helical_dom_sf"/>
</dbReference>
<feature type="repeat" description="PPR" evidence="3">
    <location>
        <begin position="158"/>
        <end position="192"/>
    </location>
</feature>
<dbReference type="Pfam" id="PF12854">
    <property type="entry name" value="PPR_1"/>
    <property type="match status" value="2"/>
</dbReference>
<feature type="repeat" description="PPR" evidence="3">
    <location>
        <begin position="260"/>
        <end position="294"/>
    </location>
</feature>
<feature type="repeat" description="PPR" evidence="3">
    <location>
        <begin position="193"/>
        <end position="227"/>
    </location>
</feature>
<reference evidence="4" key="1">
    <citation type="submission" date="2018-02" db="EMBL/GenBank/DDBJ databases">
        <authorList>
            <person name="Cohen D.B."/>
            <person name="Kent A.D."/>
        </authorList>
    </citation>
    <scope>NUCLEOTIDE SEQUENCE</scope>
</reference>
<evidence type="ECO:0000313" key="4">
    <source>
        <dbReference type="EMBL" id="SPC79525.1"/>
    </source>
</evidence>
<dbReference type="PANTHER" id="PTHR47941">
    <property type="entry name" value="PENTATRICOPEPTIDE REPEAT-CONTAINING PROTEIN 3, MITOCHONDRIAL"/>
    <property type="match status" value="1"/>
</dbReference>
<keyword evidence="2" id="KW-0677">Repeat</keyword>
<name>A0A2N9EXG7_FAGSY</name>
<dbReference type="InterPro" id="IPR002885">
    <property type="entry name" value="PPR_rpt"/>
</dbReference>
<feature type="repeat" description="PPR" evidence="3">
    <location>
        <begin position="295"/>
        <end position="329"/>
    </location>
</feature>
<gene>
    <name evidence="4" type="ORF">FSB_LOCUS7407</name>
</gene>
<evidence type="ECO:0008006" key="5">
    <source>
        <dbReference type="Google" id="ProtNLM"/>
    </source>
</evidence>
<dbReference type="AlphaFoldDB" id="A0A2N9EXG7"/>
<feature type="repeat" description="PPR" evidence="3">
    <location>
        <begin position="365"/>
        <end position="399"/>
    </location>
</feature>
<evidence type="ECO:0000256" key="1">
    <source>
        <dbReference type="ARBA" id="ARBA00007626"/>
    </source>
</evidence>